<gene>
    <name evidence="1" type="ORF">TRIUR3_10809</name>
</gene>
<name>M7ZAQ0_TRIUA</name>
<dbReference type="AlphaFoldDB" id="M7ZAQ0"/>
<protein>
    <submittedName>
        <fullName evidence="1">Uncharacterized protein</fullName>
    </submittedName>
</protein>
<dbReference type="EMBL" id="KD149571">
    <property type="protein sequence ID" value="EMS57122.1"/>
    <property type="molecule type" value="Genomic_DNA"/>
</dbReference>
<proteinExistence type="predicted"/>
<reference evidence="1" key="1">
    <citation type="journal article" date="2013" name="Nature">
        <title>Draft genome of the wheat A-genome progenitor Triticum urartu.</title>
        <authorList>
            <person name="Ling H.Q."/>
            <person name="Zhao S."/>
            <person name="Liu D."/>
            <person name="Wang J."/>
            <person name="Sun H."/>
            <person name="Zhang C."/>
            <person name="Fan H."/>
            <person name="Li D."/>
            <person name="Dong L."/>
            <person name="Tao Y."/>
            <person name="Gao C."/>
            <person name="Wu H."/>
            <person name="Li Y."/>
            <person name="Cui Y."/>
            <person name="Guo X."/>
            <person name="Zheng S."/>
            <person name="Wang B."/>
            <person name="Yu K."/>
            <person name="Liang Q."/>
            <person name="Yang W."/>
            <person name="Lou X."/>
            <person name="Chen J."/>
            <person name="Feng M."/>
            <person name="Jian J."/>
            <person name="Zhang X."/>
            <person name="Luo G."/>
            <person name="Jiang Y."/>
            <person name="Liu J."/>
            <person name="Wang Z."/>
            <person name="Sha Y."/>
            <person name="Zhang B."/>
            <person name="Wu H."/>
            <person name="Tang D."/>
            <person name="Shen Q."/>
            <person name="Xue P."/>
            <person name="Zou S."/>
            <person name="Wang X."/>
            <person name="Liu X."/>
            <person name="Wang F."/>
            <person name="Yang Y."/>
            <person name="An X."/>
            <person name="Dong Z."/>
            <person name="Zhang K."/>
            <person name="Zhang X."/>
            <person name="Luo M.C."/>
            <person name="Dvorak J."/>
            <person name="Tong Y."/>
            <person name="Wang J."/>
            <person name="Yang H."/>
            <person name="Li Z."/>
            <person name="Wang D."/>
            <person name="Zhang A."/>
            <person name="Wang J."/>
        </authorList>
    </citation>
    <scope>NUCLEOTIDE SEQUENCE</scope>
</reference>
<sequence length="94" mass="9556">MLRQSTSPAAAFNAGVARGEHLGHVVGRPVQPSRTREEREAEAMEMKKIACAVLIALVASASLVAATAPATSGAFAGAPGAAALLVSLVAYYLH</sequence>
<organism evidence="1">
    <name type="scientific">Triticum urartu</name>
    <name type="common">Red wild einkorn</name>
    <name type="synonym">Crithodium urartu</name>
    <dbReference type="NCBI Taxonomy" id="4572"/>
    <lineage>
        <taxon>Eukaryota</taxon>
        <taxon>Viridiplantae</taxon>
        <taxon>Streptophyta</taxon>
        <taxon>Embryophyta</taxon>
        <taxon>Tracheophyta</taxon>
        <taxon>Spermatophyta</taxon>
        <taxon>Magnoliopsida</taxon>
        <taxon>Liliopsida</taxon>
        <taxon>Poales</taxon>
        <taxon>Poaceae</taxon>
        <taxon>BOP clade</taxon>
        <taxon>Pooideae</taxon>
        <taxon>Triticodae</taxon>
        <taxon>Triticeae</taxon>
        <taxon>Triticinae</taxon>
        <taxon>Triticum</taxon>
    </lineage>
</organism>
<accession>M7ZAQ0</accession>
<evidence type="ECO:0000313" key="1">
    <source>
        <dbReference type="EMBL" id="EMS57122.1"/>
    </source>
</evidence>